<dbReference type="OrthoDB" id="20086at2759"/>
<proteinExistence type="predicted"/>
<dbReference type="RefSeq" id="XP_022743089.1">
    <property type="nucleotide sequence ID" value="XM_022887354.1"/>
</dbReference>
<feature type="compositionally biased region" description="Low complexity" evidence="5">
    <location>
        <begin position="174"/>
        <end position="187"/>
    </location>
</feature>
<evidence type="ECO:0000256" key="4">
    <source>
        <dbReference type="ARBA" id="ARBA00023242"/>
    </source>
</evidence>
<evidence type="ECO:0000313" key="7">
    <source>
        <dbReference type="Proteomes" id="UP000515121"/>
    </source>
</evidence>
<evidence type="ECO:0000313" key="8">
    <source>
        <dbReference type="RefSeq" id="XP_022743089.1"/>
    </source>
</evidence>
<dbReference type="GO" id="GO:0005737">
    <property type="term" value="C:cytoplasm"/>
    <property type="evidence" value="ECO:0007669"/>
    <property type="project" value="UniProtKB-SubCell"/>
</dbReference>
<dbReference type="InterPro" id="IPR019191">
    <property type="entry name" value="Essential_protein_Yae1_N"/>
</dbReference>
<evidence type="ECO:0000256" key="5">
    <source>
        <dbReference type="SAM" id="MobiDB-lite"/>
    </source>
</evidence>
<gene>
    <name evidence="8" type="primary">LOC111294160</name>
</gene>
<keyword evidence="3" id="KW-0963">Cytoplasm</keyword>
<organism evidence="7 8">
    <name type="scientific">Durio zibethinus</name>
    <name type="common">Durian</name>
    <dbReference type="NCBI Taxonomy" id="66656"/>
    <lineage>
        <taxon>Eukaryota</taxon>
        <taxon>Viridiplantae</taxon>
        <taxon>Streptophyta</taxon>
        <taxon>Embryophyta</taxon>
        <taxon>Tracheophyta</taxon>
        <taxon>Spermatophyta</taxon>
        <taxon>Magnoliopsida</taxon>
        <taxon>eudicotyledons</taxon>
        <taxon>Gunneridae</taxon>
        <taxon>Pentapetalae</taxon>
        <taxon>rosids</taxon>
        <taxon>malvids</taxon>
        <taxon>Malvales</taxon>
        <taxon>Malvaceae</taxon>
        <taxon>Helicteroideae</taxon>
        <taxon>Durio</taxon>
    </lineage>
</organism>
<dbReference type="GeneID" id="111294160"/>
<reference evidence="8" key="1">
    <citation type="submission" date="2025-08" db="UniProtKB">
        <authorList>
            <consortium name="RefSeq"/>
        </authorList>
    </citation>
    <scope>IDENTIFICATION</scope>
    <source>
        <tissue evidence="8">Fruit stalk</tissue>
    </source>
</reference>
<dbReference type="AlphaFoldDB" id="A0A6P5YRE2"/>
<comment type="subcellular location">
    <subcellularLocation>
        <location evidence="2">Cytoplasm</location>
    </subcellularLocation>
    <subcellularLocation>
        <location evidence="1">Nucleus</location>
    </subcellularLocation>
</comment>
<feature type="region of interest" description="Disordered" evidence="5">
    <location>
        <begin position="165"/>
        <end position="189"/>
    </location>
</feature>
<dbReference type="InterPro" id="IPR038881">
    <property type="entry name" value="Yae1-like"/>
</dbReference>
<keyword evidence="7" id="KW-1185">Reference proteome</keyword>
<name>A0A6P5YRE2_DURZI</name>
<accession>A0A6P5YRE2</accession>
<keyword evidence="4" id="KW-0539">Nucleus</keyword>
<evidence type="ECO:0000256" key="2">
    <source>
        <dbReference type="ARBA" id="ARBA00004496"/>
    </source>
</evidence>
<evidence type="ECO:0000259" key="6">
    <source>
        <dbReference type="Pfam" id="PF09811"/>
    </source>
</evidence>
<dbReference type="PANTHER" id="PTHR18829:SF0">
    <property type="entry name" value="PROTEIN YAE1 HOMOLOG"/>
    <property type="match status" value="1"/>
</dbReference>
<evidence type="ECO:0000256" key="1">
    <source>
        <dbReference type="ARBA" id="ARBA00004123"/>
    </source>
</evidence>
<feature type="domain" description="Essential protein Yae1 N-terminal" evidence="6">
    <location>
        <begin position="74"/>
        <end position="111"/>
    </location>
</feature>
<dbReference type="KEGG" id="dzi:111294160"/>
<sequence length="222" mass="24745">MREMDNKLAQQLYSESLQLSNFHLGHSSIANGFNEADIQAEDGCLWGDSDEELDKSSDLDREWQRRHDQFHTIGYRDGLIAGKQASAQEGFNIGFKQSVSIGYSRGLARGVTSTLACLPDESREKLIDTQEKRDGFQEFYKSMNALSTTDALKLFHDDILTKKAGDQSEPAEAGVSVGGSQEQSSNSDSLRSYTAELQSLFLESPEIKLQFFHPEVSTPYVC</sequence>
<dbReference type="Pfam" id="PF09811">
    <property type="entry name" value="Yae1_N"/>
    <property type="match status" value="1"/>
</dbReference>
<dbReference type="PANTHER" id="PTHR18829">
    <property type="entry name" value="PROTEIN YAE1 HOMOLOG"/>
    <property type="match status" value="1"/>
</dbReference>
<dbReference type="Proteomes" id="UP000515121">
    <property type="component" value="Unplaced"/>
</dbReference>
<protein>
    <submittedName>
        <fullName evidence="8">Uncharacterized protein YAE1-like</fullName>
    </submittedName>
</protein>
<evidence type="ECO:0000256" key="3">
    <source>
        <dbReference type="ARBA" id="ARBA00022490"/>
    </source>
</evidence>
<dbReference type="GO" id="GO:0005634">
    <property type="term" value="C:nucleus"/>
    <property type="evidence" value="ECO:0007669"/>
    <property type="project" value="UniProtKB-SubCell"/>
</dbReference>